<gene>
    <name evidence="1" type="ORF">GCM10023091_17610</name>
</gene>
<accession>A0ABP8LX06</accession>
<evidence type="ECO:0000313" key="2">
    <source>
        <dbReference type="Proteomes" id="UP001501508"/>
    </source>
</evidence>
<evidence type="ECO:0000313" key="1">
    <source>
        <dbReference type="EMBL" id="GAA4437849.1"/>
    </source>
</evidence>
<organism evidence="1 2">
    <name type="scientific">Ravibacter arvi</name>
    <dbReference type="NCBI Taxonomy" id="2051041"/>
    <lineage>
        <taxon>Bacteria</taxon>
        <taxon>Pseudomonadati</taxon>
        <taxon>Bacteroidota</taxon>
        <taxon>Cytophagia</taxon>
        <taxon>Cytophagales</taxon>
        <taxon>Spirosomataceae</taxon>
        <taxon>Ravibacter</taxon>
    </lineage>
</organism>
<keyword evidence="2" id="KW-1185">Reference proteome</keyword>
<dbReference type="Proteomes" id="UP001501508">
    <property type="component" value="Unassembled WGS sequence"/>
</dbReference>
<name>A0ABP8LX06_9BACT</name>
<reference evidence="2" key="1">
    <citation type="journal article" date="2019" name="Int. J. Syst. Evol. Microbiol.">
        <title>The Global Catalogue of Microorganisms (GCM) 10K type strain sequencing project: providing services to taxonomists for standard genome sequencing and annotation.</title>
        <authorList>
            <consortium name="The Broad Institute Genomics Platform"/>
            <consortium name="The Broad Institute Genome Sequencing Center for Infectious Disease"/>
            <person name="Wu L."/>
            <person name="Ma J."/>
        </authorList>
    </citation>
    <scope>NUCLEOTIDE SEQUENCE [LARGE SCALE GENOMIC DNA]</scope>
    <source>
        <strain evidence="2">JCM 31920</strain>
    </source>
</reference>
<dbReference type="RefSeq" id="WP_345028089.1">
    <property type="nucleotide sequence ID" value="NZ_BAABEY010000018.1"/>
</dbReference>
<dbReference type="EMBL" id="BAABEY010000018">
    <property type="protein sequence ID" value="GAA4437849.1"/>
    <property type="molecule type" value="Genomic_DNA"/>
</dbReference>
<comment type="caution">
    <text evidence="1">The sequence shown here is derived from an EMBL/GenBank/DDBJ whole genome shotgun (WGS) entry which is preliminary data.</text>
</comment>
<proteinExistence type="predicted"/>
<protein>
    <submittedName>
        <fullName evidence="1">Uncharacterized protein</fullName>
    </submittedName>
</protein>
<sequence length="65" mass="7825">MTFEEYLSGKKIDAEKFRQKQPDRYQEWATLFAEIHPDSFTMQKKFLINDIRRLFHLEGGMRGEA</sequence>